<dbReference type="EMBL" id="MBTG01000028">
    <property type="protein sequence ID" value="OPH51943.1"/>
    <property type="molecule type" value="Genomic_DNA"/>
</dbReference>
<evidence type="ECO:0000313" key="1">
    <source>
        <dbReference type="EMBL" id="OPH51943.1"/>
    </source>
</evidence>
<dbReference type="OrthoDB" id="9128325at2"/>
<gene>
    <name evidence="1" type="ORF">BC351_33705</name>
</gene>
<accession>A0A1V4HDL1</accession>
<protein>
    <submittedName>
        <fullName evidence="1">Uncharacterized protein</fullName>
    </submittedName>
</protein>
<dbReference type="Proteomes" id="UP000190626">
    <property type="component" value="Unassembled WGS sequence"/>
</dbReference>
<reference evidence="2" key="1">
    <citation type="submission" date="2016-07" db="EMBL/GenBank/DDBJ databases">
        <authorList>
            <person name="Florea S."/>
            <person name="Webb J.S."/>
            <person name="Jaromczyk J."/>
            <person name="Schardl C.L."/>
        </authorList>
    </citation>
    <scope>NUCLEOTIDE SEQUENCE [LARGE SCALE GENOMIC DNA]</scope>
    <source>
        <strain evidence="2">CY1</strain>
    </source>
</reference>
<evidence type="ECO:0000313" key="2">
    <source>
        <dbReference type="Proteomes" id="UP000190626"/>
    </source>
</evidence>
<sequence length="67" mass="7621">MQTHVAVSTDVHSLYVFAADVAYDYDVRTEDLEHDTAVYKDDHLDEFSRKNARLLGIDDASISKLAY</sequence>
<dbReference type="RefSeq" id="WP_079416613.1">
    <property type="nucleotide sequence ID" value="NZ_MBTG01000028.1"/>
</dbReference>
<proteinExistence type="predicted"/>
<keyword evidence="2" id="KW-1185">Reference proteome</keyword>
<name>A0A1V4HDL1_9BACL</name>
<organism evidence="1 2">
    <name type="scientific">Paenibacillus ferrarius</name>
    <dbReference type="NCBI Taxonomy" id="1469647"/>
    <lineage>
        <taxon>Bacteria</taxon>
        <taxon>Bacillati</taxon>
        <taxon>Bacillota</taxon>
        <taxon>Bacilli</taxon>
        <taxon>Bacillales</taxon>
        <taxon>Paenibacillaceae</taxon>
        <taxon>Paenibacillus</taxon>
    </lineage>
</organism>
<dbReference type="AlphaFoldDB" id="A0A1V4HDL1"/>
<comment type="caution">
    <text evidence="1">The sequence shown here is derived from an EMBL/GenBank/DDBJ whole genome shotgun (WGS) entry which is preliminary data.</text>
</comment>